<dbReference type="InterPro" id="IPR052942">
    <property type="entry name" value="LPS_cholinephosphotransferase"/>
</dbReference>
<name>A0AAV2T103_CALDB</name>
<evidence type="ECO:0000259" key="1">
    <source>
        <dbReference type="Pfam" id="PF04991"/>
    </source>
</evidence>
<evidence type="ECO:0000313" key="3">
    <source>
        <dbReference type="Proteomes" id="UP001497525"/>
    </source>
</evidence>
<proteinExistence type="predicted"/>
<comment type="caution">
    <text evidence="2">The sequence shown here is derived from an EMBL/GenBank/DDBJ whole genome shotgun (WGS) entry which is preliminary data.</text>
</comment>
<accession>A0AAV2T103</accession>
<sequence>MKTFDQNNPVDEYSKIYLDPISLPDTTNQSTMVNLNCDVVSRQRRSSLYRILQQWVQFADENKIMWWLSCGTLLGAVRDGNMIPYDSDMDISVLGSAEKKLRQLGTPRDQIKNGQFNLVLRIGSRCTTSRATRQDCYGRAVCAQTDICAFCGPVGRVFYEFGVYMDVFLLHLEIRFDDKQRPIAFGYLDEKRNRFGSDLDGLFPLKSCKFLGLDVPCPRDPATLLRPLYGKDFMKPPKRCNQVLRNWVESS</sequence>
<dbReference type="EMBL" id="CAXLJL010000002">
    <property type="protein sequence ID" value="CAL5129691.1"/>
    <property type="molecule type" value="Genomic_DNA"/>
</dbReference>
<dbReference type="Pfam" id="PF04991">
    <property type="entry name" value="LicD"/>
    <property type="match status" value="1"/>
</dbReference>
<dbReference type="InterPro" id="IPR007074">
    <property type="entry name" value="LicD/FKTN/FKRP_NTP_transf"/>
</dbReference>
<gene>
    <name evidence="2" type="ORF">CDAUBV1_LOCUS766</name>
</gene>
<dbReference type="PANTHER" id="PTHR43404:SF1">
    <property type="entry name" value="MNN4P"/>
    <property type="match status" value="1"/>
</dbReference>
<dbReference type="PANTHER" id="PTHR43404">
    <property type="entry name" value="LIPOPOLYSACCHARIDE CHOLINEPHOSPHOTRANSFERASE LICD"/>
    <property type="match status" value="1"/>
</dbReference>
<dbReference type="GO" id="GO:0009100">
    <property type="term" value="P:glycoprotein metabolic process"/>
    <property type="evidence" value="ECO:0007669"/>
    <property type="project" value="UniProtKB-ARBA"/>
</dbReference>
<evidence type="ECO:0000313" key="2">
    <source>
        <dbReference type="EMBL" id="CAL5129691.1"/>
    </source>
</evidence>
<protein>
    <recommendedName>
        <fullName evidence="1">LicD/FKTN/FKRP nucleotidyltransferase domain-containing protein</fullName>
    </recommendedName>
</protein>
<reference evidence="2" key="1">
    <citation type="submission" date="2024-06" db="EMBL/GenBank/DDBJ databases">
        <authorList>
            <person name="Liu X."/>
            <person name="Lenzi L."/>
            <person name="Haldenby T S."/>
            <person name="Uol C."/>
        </authorList>
    </citation>
    <scope>NUCLEOTIDE SEQUENCE</scope>
</reference>
<dbReference type="AlphaFoldDB" id="A0AAV2T103"/>
<feature type="domain" description="LicD/FKTN/FKRP nucleotidyltransferase" evidence="1">
    <location>
        <begin position="60"/>
        <end position="103"/>
    </location>
</feature>
<dbReference type="Proteomes" id="UP001497525">
    <property type="component" value="Unassembled WGS sequence"/>
</dbReference>
<organism evidence="2 3">
    <name type="scientific">Calicophoron daubneyi</name>
    <name type="common">Rumen fluke</name>
    <name type="synonym">Paramphistomum daubneyi</name>
    <dbReference type="NCBI Taxonomy" id="300641"/>
    <lineage>
        <taxon>Eukaryota</taxon>
        <taxon>Metazoa</taxon>
        <taxon>Spiralia</taxon>
        <taxon>Lophotrochozoa</taxon>
        <taxon>Platyhelminthes</taxon>
        <taxon>Trematoda</taxon>
        <taxon>Digenea</taxon>
        <taxon>Plagiorchiida</taxon>
        <taxon>Pronocephalata</taxon>
        <taxon>Paramphistomoidea</taxon>
        <taxon>Paramphistomidae</taxon>
        <taxon>Calicophoron</taxon>
    </lineage>
</organism>